<accession>A0ABZ2YBH4</accession>
<dbReference type="PANTHER" id="PTHR11596:SF5">
    <property type="entry name" value="ALKALINE PHOSPHATASE"/>
    <property type="match status" value="1"/>
</dbReference>
<dbReference type="Proteomes" id="UP001461341">
    <property type="component" value="Chromosome"/>
</dbReference>
<dbReference type="PRINTS" id="PR00113">
    <property type="entry name" value="ALKPHPHTASE"/>
</dbReference>
<sequence>MSGKLRYFWVAIVCMVGLFVGQVAFAAGVKYLFLFIGDGMGLASIHATELYLNDVNSEQVGKEHLSFTRFPVVGLMSTFDAGSYITDSASAITAMITGQKTRSGIINLDAERTRELTTLAEEAKSAGMKVGVVSTVSLDHATPAGMYAHTPSRNNYYEIALQLAESGFDYFAGGGFRYPTGKDKSQENIFDILTQNGYRVVQSRQEFETLTPPAEKLVVINPTLDTSSAMPYAIDRSADDFSLAELTRKGIELLDNPNGFFMMVEGGKIDWACHANDIRAAIGDILDFEQAVAEAIAFSKQHPEETLIIVTADHATGGLSLGYALTGSTLRLELLENQKVSHEVFAQTVKAYAHNTPPDKQSLQNFWPVIQENFGLLWLSDEEKAQLTEKAKAGDLQAAKTVAMAVSEYELARLEEAFAASMSGEIPQNEEAQLRYEGYDPLTVTLTHLMGEKAGISWTTYSHTGEPVPVFAMGAGAELFDGWYDNTDLYAKMKQALAITAQVK</sequence>
<reference evidence="3 4" key="1">
    <citation type="submission" date="2023-03" db="EMBL/GenBank/DDBJ databases">
        <title>Novel Species.</title>
        <authorList>
            <person name="Ma S."/>
        </authorList>
    </citation>
    <scope>NUCLEOTIDE SEQUENCE [LARGE SCALE GENOMIC DNA]</scope>
    <source>
        <strain evidence="3 4">B11</strain>
    </source>
</reference>
<dbReference type="Gene3D" id="3.40.720.10">
    <property type="entry name" value="Alkaline Phosphatase, subunit A"/>
    <property type="match status" value="2"/>
</dbReference>
<dbReference type="SUPFAM" id="SSF53649">
    <property type="entry name" value="Alkaline phosphatase-like"/>
    <property type="match status" value="1"/>
</dbReference>
<dbReference type="RefSeq" id="WP_369018507.1">
    <property type="nucleotide sequence ID" value="NZ_CP121689.1"/>
</dbReference>
<evidence type="ECO:0000313" key="4">
    <source>
        <dbReference type="Proteomes" id="UP001461341"/>
    </source>
</evidence>
<evidence type="ECO:0000313" key="3">
    <source>
        <dbReference type="EMBL" id="WZL76349.1"/>
    </source>
</evidence>
<dbReference type="EMBL" id="CP121689">
    <property type="protein sequence ID" value="WZL76349.1"/>
    <property type="molecule type" value="Genomic_DNA"/>
</dbReference>
<name>A0ABZ2YBH4_9BACT</name>
<evidence type="ECO:0000256" key="2">
    <source>
        <dbReference type="RuleBase" id="RU003946"/>
    </source>
</evidence>
<evidence type="ECO:0000256" key="1">
    <source>
        <dbReference type="ARBA" id="ARBA00022553"/>
    </source>
</evidence>
<protein>
    <submittedName>
        <fullName evidence="3">Alkaline phosphatase</fullName>
    </submittedName>
</protein>
<dbReference type="CDD" id="cd16012">
    <property type="entry name" value="ALP"/>
    <property type="match status" value="1"/>
</dbReference>
<dbReference type="PANTHER" id="PTHR11596">
    <property type="entry name" value="ALKALINE PHOSPHATASE"/>
    <property type="match status" value="1"/>
</dbReference>
<dbReference type="SMART" id="SM00098">
    <property type="entry name" value="alkPPc"/>
    <property type="match status" value="1"/>
</dbReference>
<organism evidence="3 4">
    <name type="scientific">Thermatribacter velox</name>
    <dbReference type="NCBI Taxonomy" id="3039681"/>
    <lineage>
        <taxon>Bacteria</taxon>
        <taxon>Pseudomonadati</taxon>
        <taxon>Atribacterota</taxon>
        <taxon>Atribacteria</taxon>
        <taxon>Atribacterales</taxon>
        <taxon>Thermatribacteraceae</taxon>
        <taxon>Thermatribacter</taxon>
    </lineage>
</organism>
<comment type="similarity">
    <text evidence="2">Belongs to the alkaline phosphatase family.</text>
</comment>
<keyword evidence="1" id="KW-0597">Phosphoprotein</keyword>
<gene>
    <name evidence="3" type="ORF">QBE54_01035</name>
</gene>
<dbReference type="InterPro" id="IPR017850">
    <property type="entry name" value="Alkaline_phosphatase_core_sf"/>
</dbReference>
<dbReference type="Pfam" id="PF00245">
    <property type="entry name" value="Alk_phosphatase"/>
    <property type="match status" value="1"/>
</dbReference>
<proteinExistence type="inferred from homology"/>
<keyword evidence="4" id="KW-1185">Reference proteome</keyword>
<dbReference type="InterPro" id="IPR001952">
    <property type="entry name" value="Alkaline_phosphatase"/>
</dbReference>